<protein>
    <submittedName>
        <fullName evidence="2">Uncharacterized protein</fullName>
    </submittedName>
</protein>
<dbReference type="Proteomes" id="UP000013827">
    <property type="component" value="Unassembled WGS sequence"/>
</dbReference>
<evidence type="ECO:0000313" key="2">
    <source>
        <dbReference type="EnsemblProtists" id="EOD31125"/>
    </source>
</evidence>
<dbReference type="EnsemblProtists" id="EOD31125">
    <property type="protein sequence ID" value="EOD31125"/>
    <property type="gene ID" value="EMIHUDRAFT_352867"/>
</dbReference>
<organism evidence="2 3">
    <name type="scientific">Emiliania huxleyi (strain CCMP1516)</name>
    <dbReference type="NCBI Taxonomy" id="280463"/>
    <lineage>
        <taxon>Eukaryota</taxon>
        <taxon>Haptista</taxon>
        <taxon>Haptophyta</taxon>
        <taxon>Prymnesiophyceae</taxon>
        <taxon>Isochrysidales</taxon>
        <taxon>Noelaerhabdaceae</taxon>
        <taxon>Emiliania</taxon>
    </lineage>
</organism>
<dbReference type="HOGENOM" id="CLU_1451312_0_0_1"/>
<dbReference type="KEGG" id="ehx:EMIHUDRAFT_352867"/>
<dbReference type="PaxDb" id="2903-EOD31125"/>
<evidence type="ECO:0000313" key="3">
    <source>
        <dbReference type="Proteomes" id="UP000013827"/>
    </source>
</evidence>
<reference evidence="3" key="1">
    <citation type="journal article" date="2013" name="Nature">
        <title>Pan genome of the phytoplankton Emiliania underpins its global distribution.</title>
        <authorList>
            <person name="Read B.A."/>
            <person name="Kegel J."/>
            <person name="Klute M.J."/>
            <person name="Kuo A."/>
            <person name="Lefebvre S.C."/>
            <person name="Maumus F."/>
            <person name="Mayer C."/>
            <person name="Miller J."/>
            <person name="Monier A."/>
            <person name="Salamov A."/>
            <person name="Young J."/>
            <person name="Aguilar M."/>
            <person name="Claverie J.M."/>
            <person name="Frickenhaus S."/>
            <person name="Gonzalez K."/>
            <person name="Herman E.K."/>
            <person name="Lin Y.C."/>
            <person name="Napier J."/>
            <person name="Ogata H."/>
            <person name="Sarno A.F."/>
            <person name="Shmutz J."/>
            <person name="Schroeder D."/>
            <person name="de Vargas C."/>
            <person name="Verret F."/>
            <person name="von Dassow P."/>
            <person name="Valentin K."/>
            <person name="Van de Peer Y."/>
            <person name="Wheeler G."/>
            <person name="Dacks J.B."/>
            <person name="Delwiche C.F."/>
            <person name="Dyhrman S.T."/>
            <person name="Glockner G."/>
            <person name="John U."/>
            <person name="Richards T."/>
            <person name="Worden A.Z."/>
            <person name="Zhang X."/>
            <person name="Grigoriev I.V."/>
            <person name="Allen A.E."/>
            <person name="Bidle K."/>
            <person name="Borodovsky M."/>
            <person name="Bowler C."/>
            <person name="Brownlee C."/>
            <person name="Cock J.M."/>
            <person name="Elias M."/>
            <person name="Gladyshev V.N."/>
            <person name="Groth M."/>
            <person name="Guda C."/>
            <person name="Hadaegh A."/>
            <person name="Iglesias-Rodriguez M.D."/>
            <person name="Jenkins J."/>
            <person name="Jones B.M."/>
            <person name="Lawson T."/>
            <person name="Leese F."/>
            <person name="Lindquist E."/>
            <person name="Lobanov A."/>
            <person name="Lomsadze A."/>
            <person name="Malik S.B."/>
            <person name="Marsh M.E."/>
            <person name="Mackinder L."/>
            <person name="Mock T."/>
            <person name="Mueller-Roeber B."/>
            <person name="Pagarete A."/>
            <person name="Parker M."/>
            <person name="Probert I."/>
            <person name="Quesneville H."/>
            <person name="Raines C."/>
            <person name="Rensing S.A."/>
            <person name="Riano-Pachon D.M."/>
            <person name="Richier S."/>
            <person name="Rokitta S."/>
            <person name="Shiraiwa Y."/>
            <person name="Soanes D.M."/>
            <person name="van der Giezen M."/>
            <person name="Wahlund T.M."/>
            <person name="Williams B."/>
            <person name="Wilson W."/>
            <person name="Wolfe G."/>
            <person name="Wurch L.L."/>
        </authorList>
    </citation>
    <scope>NUCLEOTIDE SEQUENCE</scope>
</reference>
<sequence length="187" mass="20055">MLDGIRAACGDARPCQLRPLQLFLAWNGVLVLVYEGFPDSLAGIKGRLAPRYGRENFGSRWPKTTLAATSDTAPELALPELERLRTLCVAHSAGLPSEPVPVKGVEVVEYKWRSLEAEGAPQRAAIPLPGGGGANGGSSGSSVGEEERERVCGLDEPEMYPRLARDTAEMYWSGRGVLEIPPSWPGA</sequence>
<dbReference type="GeneID" id="17276398"/>
<evidence type="ECO:0000256" key="1">
    <source>
        <dbReference type="SAM" id="MobiDB-lite"/>
    </source>
</evidence>
<feature type="region of interest" description="Disordered" evidence="1">
    <location>
        <begin position="124"/>
        <end position="157"/>
    </location>
</feature>
<reference evidence="2" key="2">
    <citation type="submission" date="2024-10" db="UniProtKB">
        <authorList>
            <consortium name="EnsemblProtists"/>
        </authorList>
    </citation>
    <scope>IDENTIFICATION</scope>
</reference>
<dbReference type="AlphaFoldDB" id="A0A0D3K5U0"/>
<keyword evidence="3" id="KW-1185">Reference proteome</keyword>
<proteinExistence type="predicted"/>
<feature type="compositionally biased region" description="Gly residues" evidence="1">
    <location>
        <begin position="129"/>
        <end position="139"/>
    </location>
</feature>
<dbReference type="RefSeq" id="XP_005783554.1">
    <property type="nucleotide sequence ID" value="XM_005783497.1"/>
</dbReference>
<accession>A0A0D3K5U0</accession>
<name>A0A0D3K5U0_EMIH1</name>